<organism evidence="10">
    <name type="scientific">Hydatigena taeniaeformis</name>
    <name type="common">Feline tapeworm</name>
    <name type="synonym">Taenia taeniaeformis</name>
    <dbReference type="NCBI Taxonomy" id="6205"/>
    <lineage>
        <taxon>Eukaryota</taxon>
        <taxon>Metazoa</taxon>
        <taxon>Spiralia</taxon>
        <taxon>Lophotrochozoa</taxon>
        <taxon>Platyhelminthes</taxon>
        <taxon>Cestoda</taxon>
        <taxon>Eucestoda</taxon>
        <taxon>Cyclophyllidea</taxon>
        <taxon>Taeniidae</taxon>
        <taxon>Hydatigera</taxon>
    </lineage>
</organism>
<comment type="function">
    <text evidence="6">RNA helicase.</text>
</comment>
<dbReference type="InterPro" id="IPR027417">
    <property type="entry name" value="P-loop_NTPase"/>
</dbReference>
<keyword evidence="1 6" id="KW-0547">Nucleotide-binding</keyword>
<keyword evidence="3 6" id="KW-0347">Helicase</keyword>
<protein>
    <recommendedName>
        <fullName evidence="6">ATP-dependent RNA helicase</fullName>
        <ecNumber evidence="6">3.6.4.13</ecNumber>
    </recommendedName>
</protein>
<evidence type="ECO:0000256" key="2">
    <source>
        <dbReference type="ARBA" id="ARBA00022801"/>
    </source>
</evidence>
<dbReference type="WBParaSite" id="TTAC_0000577601-mRNA-1">
    <property type="protein sequence ID" value="TTAC_0000577601-mRNA-1"/>
    <property type="gene ID" value="TTAC_0000577601"/>
</dbReference>
<dbReference type="GO" id="GO:0003724">
    <property type="term" value="F:RNA helicase activity"/>
    <property type="evidence" value="ECO:0007669"/>
    <property type="project" value="UniProtKB-EC"/>
</dbReference>
<dbReference type="GO" id="GO:0003723">
    <property type="term" value="F:RNA binding"/>
    <property type="evidence" value="ECO:0007669"/>
    <property type="project" value="UniProtKB-UniRule"/>
</dbReference>
<keyword evidence="2 6" id="KW-0378">Hydrolase</keyword>
<dbReference type="PANTHER" id="PTHR24031">
    <property type="entry name" value="RNA HELICASE"/>
    <property type="match status" value="1"/>
</dbReference>
<reference evidence="8 9" key="2">
    <citation type="submission" date="2018-11" db="EMBL/GenBank/DDBJ databases">
        <authorList>
            <consortium name="Pathogen Informatics"/>
        </authorList>
    </citation>
    <scope>NUCLEOTIDE SEQUENCE [LARGE SCALE GENOMIC DNA]</scope>
</reference>
<comment type="catalytic activity">
    <reaction evidence="6">
        <text>ATP + H2O = ADP + phosphate + H(+)</text>
        <dbReference type="Rhea" id="RHEA:13065"/>
        <dbReference type="ChEBI" id="CHEBI:15377"/>
        <dbReference type="ChEBI" id="CHEBI:15378"/>
        <dbReference type="ChEBI" id="CHEBI:30616"/>
        <dbReference type="ChEBI" id="CHEBI:43474"/>
        <dbReference type="ChEBI" id="CHEBI:456216"/>
        <dbReference type="EC" id="3.6.4.13"/>
    </reaction>
</comment>
<reference evidence="10" key="1">
    <citation type="submission" date="2017-02" db="UniProtKB">
        <authorList>
            <consortium name="WormBaseParasite"/>
        </authorList>
    </citation>
    <scope>IDENTIFICATION</scope>
</reference>
<dbReference type="InterPro" id="IPR011545">
    <property type="entry name" value="DEAD/DEAH_box_helicase_dom"/>
</dbReference>
<keyword evidence="4 6" id="KW-0067">ATP-binding</keyword>
<evidence type="ECO:0000313" key="8">
    <source>
        <dbReference type="EMBL" id="VDM27612.1"/>
    </source>
</evidence>
<dbReference type="GO" id="GO:0016787">
    <property type="term" value="F:hydrolase activity"/>
    <property type="evidence" value="ECO:0007669"/>
    <property type="project" value="UniProtKB-KW"/>
</dbReference>
<evidence type="ECO:0000256" key="1">
    <source>
        <dbReference type="ARBA" id="ARBA00022741"/>
    </source>
</evidence>
<comment type="domain">
    <text evidence="6">The Q motif is unique to and characteristic of the DEAD box family of RNA helicases and controls ATP binding and hydrolysis.</text>
</comment>
<feature type="domain" description="DEAD-box RNA helicase Q" evidence="7">
    <location>
        <begin position="3"/>
        <end position="31"/>
    </location>
</feature>
<dbReference type="STRING" id="6205.A0A0R3WYD6"/>
<evidence type="ECO:0000313" key="10">
    <source>
        <dbReference type="WBParaSite" id="TTAC_0000577601-mRNA-1"/>
    </source>
</evidence>
<evidence type="ECO:0000256" key="4">
    <source>
        <dbReference type="ARBA" id="ARBA00022840"/>
    </source>
</evidence>
<evidence type="ECO:0000259" key="7">
    <source>
        <dbReference type="PROSITE" id="PS51195"/>
    </source>
</evidence>
<dbReference type="SUPFAM" id="SSF52540">
    <property type="entry name" value="P-loop containing nucleoside triphosphate hydrolases"/>
    <property type="match status" value="1"/>
</dbReference>
<dbReference type="PROSITE" id="PS51195">
    <property type="entry name" value="Q_MOTIF"/>
    <property type="match status" value="1"/>
</dbReference>
<feature type="short sequence motif" description="Q motif" evidence="5">
    <location>
        <begin position="3"/>
        <end position="31"/>
    </location>
</feature>
<dbReference type="EMBL" id="UYWX01008921">
    <property type="protein sequence ID" value="VDM27612.1"/>
    <property type="molecule type" value="Genomic_DNA"/>
</dbReference>
<dbReference type="GO" id="GO:0005524">
    <property type="term" value="F:ATP binding"/>
    <property type="evidence" value="ECO:0007669"/>
    <property type="project" value="UniProtKB-UniRule"/>
</dbReference>
<dbReference type="Pfam" id="PF00270">
    <property type="entry name" value="DEAD"/>
    <property type="match status" value="1"/>
</dbReference>
<evidence type="ECO:0000256" key="3">
    <source>
        <dbReference type="ARBA" id="ARBA00022806"/>
    </source>
</evidence>
<dbReference type="EC" id="3.6.4.13" evidence="6"/>
<sequence>MSKSWEDLNLISECLQGINHLGFERPLPIQSTVVPLLLSRKDVAAEAVTGSGKTLAFIIPVLEILAKRKGSWKTHEAGFFAFPWALVTDVLCIIPLVEPSILTGPFVLKYFMNKSPECDDILIDQIIDNHVVLVTMRSIPPRDFYGQGN</sequence>
<evidence type="ECO:0000256" key="6">
    <source>
        <dbReference type="RuleBase" id="RU365068"/>
    </source>
</evidence>
<dbReference type="Proteomes" id="UP000274429">
    <property type="component" value="Unassembled WGS sequence"/>
</dbReference>
<dbReference type="OrthoDB" id="10259843at2759"/>
<accession>A0A0R3WYD6</accession>
<dbReference type="InterPro" id="IPR014014">
    <property type="entry name" value="RNA_helicase_DEAD_Q_motif"/>
</dbReference>
<evidence type="ECO:0000256" key="5">
    <source>
        <dbReference type="PROSITE-ProRule" id="PRU00552"/>
    </source>
</evidence>
<comment type="similarity">
    <text evidence="6">Belongs to the DEAD box helicase family.</text>
</comment>
<proteinExistence type="inferred from homology"/>
<dbReference type="Gene3D" id="3.40.50.300">
    <property type="entry name" value="P-loop containing nucleotide triphosphate hydrolases"/>
    <property type="match status" value="1"/>
</dbReference>
<evidence type="ECO:0000313" key="9">
    <source>
        <dbReference type="Proteomes" id="UP000274429"/>
    </source>
</evidence>
<keyword evidence="6" id="KW-0694">RNA-binding</keyword>
<keyword evidence="9" id="KW-1185">Reference proteome</keyword>
<dbReference type="AlphaFoldDB" id="A0A0R3WYD6"/>
<gene>
    <name evidence="8" type="ORF">TTAC_LOCUS5760</name>
</gene>
<name>A0A0R3WYD6_HYDTA</name>